<dbReference type="RefSeq" id="WP_180957525.1">
    <property type="nucleotide sequence ID" value="NZ_CP025330.1"/>
</dbReference>
<evidence type="ECO:0000313" key="3">
    <source>
        <dbReference type="EMBL" id="SMY04185.1"/>
    </source>
</evidence>
<dbReference type="GeneID" id="63022941"/>
<dbReference type="Proteomes" id="UP000234327">
    <property type="component" value="Unassembled WGS sequence"/>
</dbReference>
<reference evidence="4" key="1">
    <citation type="submission" date="2017-03" db="EMBL/GenBank/DDBJ databases">
        <authorList>
            <person name="Monnet C."/>
        </authorList>
    </citation>
    <scope>NUCLEOTIDE SEQUENCE [LARGE SCALE GENOMIC DNA]</scope>
    <source>
        <strain evidence="4">CNRZ 920</strain>
    </source>
</reference>
<accession>A0A2H1KWN8</accession>
<dbReference type="EMBL" id="FXZG01000034">
    <property type="protein sequence ID" value="SMY02084.1"/>
    <property type="molecule type" value="Genomic_DNA"/>
</dbReference>
<evidence type="ECO:0000313" key="5">
    <source>
        <dbReference type="Proteomes" id="UP000234300"/>
    </source>
</evidence>
<dbReference type="EMBL" id="FXZI01000018">
    <property type="protein sequence ID" value="SMY04185.1"/>
    <property type="molecule type" value="Genomic_DNA"/>
</dbReference>
<dbReference type="Proteomes" id="UP000234289">
    <property type="component" value="Unassembled WGS sequence"/>
</dbReference>
<evidence type="ECO:0000313" key="4">
    <source>
        <dbReference type="Proteomes" id="UP000234289"/>
    </source>
</evidence>
<dbReference type="AlphaFoldDB" id="A0A2H1KWN8"/>
<protein>
    <submittedName>
        <fullName evidence="3">Uncharacterized protein</fullName>
    </submittedName>
</protein>
<dbReference type="CDD" id="cd00093">
    <property type="entry name" value="HTH_XRE"/>
    <property type="match status" value="1"/>
</dbReference>
<dbReference type="Proteomes" id="UP000234300">
    <property type="component" value="Unassembled WGS sequence"/>
</dbReference>
<name>A0A2H1KWN8_BREAU</name>
<evidence type="ECO:0000313" key="1">
    <source>
        <dbReference type="EMBL" id="SMX99721.1"/>
    </source>
</evidence>
<organism evidence="3 5">
    <name type="scientific">Brevibacterium aurantiacum</name>
    <dbReference type="NCBI Taxonomy" id="273384"/>
    <lineage>
        <taxon>Bacteria</taxon>
        <taxon>Bacillati</taxon>
        <taxon>Actinomycetota</taxon>
        <taxon>Actinomycetes</taxon>
        <taxon>Micrococcales</taxon>
        <taxon>Brevibacteriaceae</taxon>
        <taxon>Brevibacterium</taxon>
    </lineage>
</organism>
<evidence type="ECO:0000313" key="6">
    <source>
        <dbReference type="Proteomes" id="UP000234327"/>
    </source>
</evidence>
<dbReference type="InterPro" id="IPR001387">
    <property type="entry name" value="Cro/C1-type_HTH"/>
</dbReference>
<proteinExistence type="predicted"/>
<evidence type="ECO:0000313" key="2">
    <source>
        <dbReference type="EMBL" id="SMY02084.1"/>
    </source>
</evidence>
<sequence length="128" mass="14281">MTSVAVTARRWTRGWELELDEENVTQVSSLSHAPQQVRDYLDTIRPDISHAEWKINIVFGDSDLAEEITTMKEMTSKAAELQIEAGRKSRAVVRDLRSLGLSVSEVATALDISKGRVSQLEKGQKLAK</sequence>
<reference evidence="5 6" key="2">
    <citation type="submission" date="2017-03" db="EMBL/GenBank/DDBJ databases">
        <authorList>
            <person name="Afonso C.L."/>
            <person name="Miller P.J."/>
            <person name="Scott M.A."/>
            <person name="Spackman E."/>
            <person name="Goraichik I."/>
            <person name="Dimitrov K.M."/>
            <person name="Suarez D.L."/>
            <person name="Swayne D.E."/>
        </authorList>
    </citation>
    <scope>NUCLEOTIDE SEQUENCE [LARGE SCALE GENOMIC DNA]</scope>
    <source>
        <strain evidence="1">6</strain>
        <strain evidence="6">6(3)</strain>
        <strain evidence="3">8</strain>
        <strain evidence="5">8(6)</strain>
        <strain evidence="2">CNRZ 920</strain>
    </source>
</reference>
<dbReference type="EMBL" id="FXYZ01000022">
    <property type="protein sequence ID" value="SMX99721.1"/>
    <property type="molecule type" value="Genomic_DNA"/>
</dbReference>
<gene>
    <name evidence="2" type="ORF">BAUR920_03485</name>
    <name evidence="1" type="ORF">BAURA63_03386</name>
    <name evidence="3" type="ORF">BAURA86_03586</name>
</gene>